<keyword evidence="2" id="KW-1185">Reference proteome</keyword>
<reference evidence="1" key="1">
    <citation type="submission" date="2020-04" db="EMBL/GenBank/DDBJ databases">
        <title>Peptoniphilus sp. nov. isolated from swine feces.</title>
        <authorList>
            <person name="Ryu S.W."/>
        </authorList>
    </citation>
    <scope>NUCLEOTIDE SEQUENCE [LARGE SCALE GENOMIC DNA]</scope>
    <source>
        <strain evidence="1">AGMB00490</strain>
    </source>
</reference>
<dbReference type="AlphaFoldDB" id="A0A848RG48"/>
<accession>A0A848RG48</accession>
<dbReference type="Proteomes" id="UP000568273">
    <property type="component" value="Unassembled WGS sequence"/>
</dbReference>
<name>A0A848RG48_9FIRM</name>
<organism evidence="1 2">
    <name type="scientific">Peptoniphilus faecalis</name>
    <dbReference type="NCBI Taxonomy" id="2731255"/>
    <lineage>
        <taxon>Bacteria</taxon>
        <taxon>Bacillati</taxon>
        <taxon>Bacillota</taxon>
        <taxon>Tissierellia</taxon>
        <taxon>Tissierellales</taxon>
        <taxon>Peptoniphilaceae</taxon>
        <taxon>Peptoniphilus</taxon>
    </lineage>
</organism>
<dbReference type="EMBL" id="JABDSR010000001">
    <property type="protein sequence ID" value="NMW84256.1"/>
    <property type="molecule type" value="Genomic_DNA"/>
</dbReference>
<evidence type="ECO:0000313" key="1">
    <source>
        <dbReference type="EMBL" id="NMW84256.1"/>
    </source>
</evidence>
<dbReference type="RefSeq" id="WP_169967786.1">
    <property type="nucleotide sequence ID" value="NZ_JABDSR010000001.1"/>
</dbReference>
<proteinExistence type="predicted"/>
<evidence type="ECO:0000313" key="2">
    <source>
        <dbReference type="Proteomes" id="UP000568273"/>
    </source>
</evidence>
<sequence length="76" mass="9333">MKLIWFLIIGWWYLPIKWVFKLIFSNNSAQKVGNDLKFEVRTWNEFADNIKMWQSQNARNQWIGAHYTEKPTYQYS</sequence>
<comment type="caution">
    <text evidence="1">The sequence shown here is derived from an EMBL/GenBank/DDBJ whole genome shotgun (WGS) entry which is preliminary data.</text>
</comment>
<gene>
    <name evidence="1" type="ORF">HKO22_00670</name>
</gene>
<protein>
    <submittedName>
        <fullName evidence="1">Uncharacterized protein</fullName>
    </submittedName>
</protein>